<sequence>MSYLQLDQRVFIKLFFHLRIFIIFLGKTFNILNFKSTDLAEQMTYLDYQLFIRLDTVELILWVQEQNEDKSYNLTKFTEHFNNMSFWCRTQILQQDDSKEREKYMTKFIKIMKFLRKYNNFNSYLAILSALDSAPIRRLEWHKNIIDNLKEYCSLIDSSSSFRAYRQALNESGSPCIPYVGLILQDLTFVHIGNSDIYHGKINFAKRWQQFNILDNLRRFRKENYHFKRREDIISFFDGFSLYLSEDELWQLSESIKPRCSNYPKTCIIKDRPFLYNVMNQHGVNNMIFKVIENPRCNIVTGRYVQKILKSIKNTIEKMNRMHLIMKKKNTN</sequence>
<organism evidence="6">
    <name type="scientific">Lepeophtheirus salmonis</name>
    <name type="common">Salmon louse</name>
    <name type="synonym">Caligus salmonis</name>
    <dbReference type="NCBI Taxonomy" id="72036"/>
    <lineage>
        <taxon>Eukaryota</taxon>
        <taxon>Metazoa</taxon>
        <taxon>Ecdysozoa</taxon>
        <taxon>Arthropoda</taxon>
        <taxon>Crustacea</taxon>
        <taxon>Multicrustacea</taxon>
        <taxon>Hexanauplia</taxon>
        <taxon>Copepoda</taxon>
        <taxon>Siphonostomatoida</taxon>
        <taxon>Caligidae</taxon>
        <taxon>Lepeophtheirus</taxon>
    </lineage>
</organism>
<evidence type="ECO:0000256" key="1">
    <source>
        <dbReference type="ARBA" id="ARBA00022658"/>
    </source>
</evidence>
<dbReference type="InterPro" id="IPR019804">
    <property type="entry name" value="Ras_G-nucl-exch_fac_CS"/>
</dbReference>
<evidence type="ECO:0000259" key="5">
    <source>
        <dbReference type="PROSITE" id="PS50009"/>
    </source>
</evidence>
<dbReference type="OrthoDB" id="25179at2759"/>
<keyword evidence="1 3" id="KW-0344">Guanine-nucleotide releasing factor</keyword>
<name>A0A0K2TKC1_LEPSM</name>
<feature type="transmembrane region" description="Helical" evidence="4">
    <location>
        <begin position="12"/>
        <end position="32"/>
    </location>
</feature>
<accession>A0A0K2TKC1</accession>
<dbReference type="GO" id="GO:0005886">
    <property type="term" value="C:plasma membrane"/>
    <property type="evidence" value="ECO:0007669"/>
    <property type="project" value="TreeGrafter"/>
</dbReference>
<dbReference type="PANTHER" id="PTHR23113">
    <property type="entry name" value="GUANINE NUCLEOTIDE EXCHANGE FACTOR"/>
    <property type="match status" value="1"/>
</dbReference>
<keyword evidence="4" id="KW-0812">Transmembrane</keyword>
<dbReference type="GO" id="GO:0007265">
    <property type="term" value="P:Ras protein signal transduction"/>
    <property type="evidence" value="ECO:0007669"/>
    <property type="project" value="TreeGrafter"/>
</dbReference>
<dbReference type="AlphaFoldDB" id="A0A0K2TKC1"/>
<proteinExistence type="predicted"/>
<keyword evidence="4" id="KW-0472">Membrane</keyword>
<dbReference type="InterPro" id="IPR036964">
    <property type="entry name" value="RASGEF_cat_dom_sf"/>
</dbReference>
<dbReference type="SUPFAM" id="SSF48366">
    <property type="entry name" value="Ras GEF"/>
    <property type="match status" value="1"/>
</dbReference>
<dbReference type="PROSITE" id="PS50009">
    <property type="entry name" value="RASGEF_CAT"/>
    <property type="match status" value="1"/>
</dbReference>
<evidence type="ECO:0000256" key="4">
    <source>
        <dbReference type="SAM" id="Phobius"/>
    </source>
</evidence>
<feature type="domain" description="Ras-GEF" evidence="5">
    <location>
        <begin position="35"/>
        <end position="259"/>
    </location>
</feature>
<reference evidence="6" key="1">
    <citation type="submission" date="2014-05" db="EMBL/GenBank/DDBJ databases">
        <authorList>
            <person name="Chronopoulou M."/>
        </authorList>
    </citation>
    <scope>NUCLEOTIDE SEQUENCE</scope>
    <source>
        <tissue evidence="6">Whole organism</tissue>
    </source>
</reference>
<dbReference type="EMBL" id="HACA01008736">
    <property type="protein sequence ID" value="CDW26097.1"/>
    <property type="molecule type" value="Transcribed_RNA"/>
</dbReference>
<evidence type="ECO:0000313" key="6">
    <source>
        <dbReference type="EMBL" id="CDW26097.1"/>
    </source>
</evidence>
<dbReference type="GO" id="GO:0005085">
    <property type="term" value="F:guanyl-nucleotide exchange factor activity"/>
    <property type="evidence" value="ECO:0007669"/>
    <property type="project" value="UniProtKB-KW"/>
</dbReference>
<dbReference type="InterPro" id="IPR008937">
    <property type="entry name" value="Ras-like_GEF"/>
</dbReference>
<dbReference type="InterPro" id="IPR001895">
    <property type="entry name" value="RASGEF_cat_dom"/>
</dbReference>
<dbReference type="PANTHER" id="PTHR23113:SF224">
    <property type="entry name" value="RAP GUANINE NUCLEOTIDE EXCHANGE FACTOR 1"/>
    <property type="match status" value="1"/>
</dbReference>
<dbReference type="CDD" id="cd00155">
    <property type="entry name" value="RasGEF"/>
    <property type="match status" value="1"/>
</dbReference>
<dbReference type="Gene3D" id="1.10.840.10">
    <property type="entry name" value="Ras guanine-nucleotide exchange factors catalytic domain"/>
    <property type="match status" value="1"/>
</dbReference>
<protein>
    <recommendedName>
        <fullName evidence="2">CRK SH3-binding GNRP</fullName>
    </recommendedName>
</protein>
<evidence type="ECO:0000256" key="2">
    <source>
        <dbReference type="ARBA" id="ARBA00083313"/>
    </source>
</evidence>
<dbReference type="SMART" id="SM00147">
    <property type="entry name" value="RasGEF"/>
    <property type="match status" value="1"/>
</dbReference>
<keyword evidence="4" id="KW-1133">Transmembrane helix</keyword>
<dbReference type="Pfam" id="PF00617">
    <property type="entry name" value="RasGEF"/>
    <property type="match status" value="1"/>
</dbReference>
<dbReference type="InterPro" id="IPR023578">
    <property type="entry name" value="Ras_GEF_dom_sf"/>
</dbReference>
<dbReference type="FunFam" id="1.10.840.10:FF:000009">
    <property type="entry name" value="rap guanine nucleotide exchange factor 1"/>
    <property type="match status" value="1"/>
</dbReference>
<dbReference type="PROSITE" id="PS00720">
    <property type="entry name" value="RASGEF"/>
    <property type="match status" value="1"/>
</dbReference>
<evidence type="ECO:0000256" key="3">
    <source>
        <dbReference type="PROSITE-ProRule" id="PRU00168"/>
    </source>
</evidence>